<keyword evidence="2 9" id="KW-0690">Ribosome biogenesis</keyword>
<dbReference type="NCBIfam" id="TIGR00043">
    <property type="entry name" value="rRNA maturation RNase YbeY"/>
    <property type="match status" value="1"/>
</dbReference>
<dbReference type="RefSeq" id="WP_273841261.1">
    <property type="nucleotide sequence ID" value="NZ_JAQQWT010000003.1"/>
</dbReference>
<keyword evidence="7 9" id="KW-0378">Hydrolase</keyword>
<keyword evidence="3 9" id="KW-0698">rRNA processing</keyword>
<dbReference type="PANTHER" id="PTHR46986">
    <property type="entry name" value="ENDORIBONUCLEASE YBEY, CHLOROPLASTIC"/>
    <property type="match status" value="1"/>
</dbReference>
<evidence type="ECO:0000313" key="10">
    <source>
        <dbReference type="EMBL" id="MFC0558042.1"/>
    </source>
</evidence>
<comment type="cofactor">
    <cofactor evidence="9">
        <name>Zn(2+)</name>
        <dbReference type="ChEBI" id="CHEBI:29105"/>
    </cofactor>
    <text evidence="9">Binds 1 zinc ion.</text>
</comment>
<sequence>MNVTVDFTDETNALTTEHQDLVENVIIKTAEKEGLTGEVEVSVTIVDEARIQEINLEYRDKNEPTDVISFALNEQAEDELDVIVDPDMPNMLGDIVISLAHIKAQSEEYEHSFERELGFLTVHGMLHLLGYDHMTEAEEKEMFSRQEDILSDYGLTR</sequence>
<name>A0ABV6NBB0_9BACI</name>
<evidence type="ECO:0000256" key="6">
    <source>
        <dbReference type="ARBA" id="ARBA00022759"/>
    </source>
</evidence>
<dbReference type="InterPro" id="IPR020549">
    <property type="entry name" value="YbeY_CS"/>
</dbReference>
<dbReference type="Proteomes" id="UP001589833">
    <property type="component" value="Unassembled WGS sequence"/>
</dbReference>
<comment type="function">
    <text evidence="9">Single strand-specific metallo-endoribonuclease involved in late-stage 70S ribosome quality control and in maturation of the 3' terminus of the 16S rRNA.</text>
</comment>
<feature type="binding site" evidence="9">
    <location>
        <position position="127"/>
    </location>
    <ligand>
        <name>Zn(2+)</name>
        <dbReference type="ChEBI" id="CHEBI:29105"/>
        <note>catalytic</note>
    </ligand>
</feature>
<accession>A0ABV6NBB0</accession>
<feature type="binding site" evidence="9">
    <location>
        <position position="133"/>
    </location>
    <ligand>
        <name>Zn(2+)</name>
        <dbReference type="ChEBI" id="CHEBI:29105"/>
        <note>catalytic</note>
    </ligand>
</feature>
<evidence type="ECO:0000256" key="3">
    <source>
        <dbReference type="ARBA" id="ARBA00022552"/>
    </source>
</evidence>
<reference evidence="10 11" key="1">
    <citation type="submission" date="2024-09" db="EMBL/GenBank/DDBJ databases">
        <authorList>
            <person name="Sun Q."/>
            <person name="Mori K."/>
        </authorList>
    </citation>
    <scope>NUCLEOTIDE SEQUENCE [LARGE SCALE GENOMIC DNA]</scope>
    <source>
        <strain evidence="10 11">NCAIM B.02301</strain>
    </source>
</reference>
<feature type="binding site" evidence="9">
    <location>
        <position position="123"/>
    </location>
    <ligand>
        <name>Zn(2+)</name>
        <dbReference type="ChEBI" id="CHEBI:29105"/>
        <note>catalytic</note>
    </ligand>
</feature>
<organism evidence="10 11">
    <name type="scientific">Halalkalibacter alkalisediminis</name>
    <dbReference type="NCBI Taxonomy" id="935616"/>
    <lineage>
        <taxon>Bacteria</taxon>
        <taxon>Bacillati</taxon>
        <taxon>Bacillota</taxon>
        <taxon>Bacilli</taxon>
        <taxon>Bacillales</taxon>
        <taxon>Bacillaceae</taxon>
        <taxon>Halalkalibacter</taxon>
    </lineage>
</organism>
<evidence type="ECO:0000256" key="4">
    <source>
        <dbReference type="ARBA" id="ARBA00022722"/>
    </source>
</evidence>
<dbReference type="Pfam" id="PF02130">
    <property type="entry name" value="YbeY"/>
    <property type="match status" value="1"/>
</dbReference>
<dbReference type="PROSITE" id="PS01306">
    <property type="entry name" value="UPF0054"/>
    <property type="match status" value="1"/>
</dbReference>
<keyword evidence="11" id="KW-1185">Reference proteome</keyword>
<dbReference type="EC" id="3.1.-.-" evidence="9"/>
<protein>
    <recommendedName>
        <fullName evidence="9">Endoribonuclease YbeY</fullName>
        <ecNumber evidence="9">3.1.-.-</ecNumber>
    </recommendedName>
</protein>
<dbReference type="SUPFAM" id="SSF55486">
    <property type="entry name" value="Metalloproteases ('zincins'), catalytic domain"/>
    <property type="match status" value="1"/>
</dbReference>
<dbReference type="HAMAP" id="MF_00009">
    <property type="entry name" value="Endoribonucl_YbeY"/>
    <property type="match status" value="1"/>
</dbReference>
<gene>
    <name evidence="9 10" type="primary">ybeY</name>
    <name evidence="10" type="ORF">ACFFH4_03110</name>
</gene>
<evidence type="ECO:0000256" key="5">
    <source>
        <dbReference type="ARBA" id="ARBA00022723"/>
    </source>
</evidence>
<dbReference type="PANTHER" id="PTHR46986:SF1">
    <property type="entry name" value="ENDORIBONUCLEASE YBEY, CHLOROPLASTIC"/>
    <property type="match status" value="1"/>
</dbReference>
<dbReference type="EMBL" id="JBHLTR010000004">
    <property type="protein sequence ID" value="MFC0558042.1"/>
    <property type="molecule type" value="Genomic_DNA"/>
</dbReference>
<keyword evidence="6 9" id="KW-0255">Endonuclease</keyword>
<keyword evidence="5 9" id="KW-0479">Metal-binding</keyword>
<keyword evidence="9" id="KW-0963">Cytoplasm</keyword>
<dbReference type="InterPro" id="IPR002036">
    <property type="entry name" value="YbeY"/>
</dbReference>
<keyword evidence="4 9" id="KW-0540">Nuclease</keyword>
<evidence type="ECO:0000256" key="2">
    <source>
        <dbReference type="ARBA" id="ARBA00022517"/>
    </source>
</evidence>
<comment type="subcellular location">
    <subcellularLocation>
        <location evidence="9">Cytoplasm</location>
    </subcellularLocation>
</comment>
<keyword evidence="8 9" id="KW-0862">Zinc</keyword>
<evidence type="ECO:0000256" key="1">
    <source>
        <dbReference type="ARBA" id="ARBA00010875"/>
    </source>
</evidence>
<evidence type="ECO:0000256" key="9">
    <source>
        <dbReference type="HAMAP-Rule" id="MF_00009"/>
    </source>
</evidence>
<dbReference type="Gene3D" id="3.40.390.30">
    <property type="entry name" value="Metalloproteases ('zincins'), catalytic domain"/>
    <property type="match status" value="1"/>
</dbReference>
<evidence type="ECO:0000256" key="8">
    <source>
        <dbReference type="ARBA" id="ARBA00022833"/>
    </source>
</evidence>
<comment type="similarity">
    <text evidence="1 9">Belongs to the endoribonuclease YbeY family.</text>
</comment>
<evidence type="ECO:0000256" key="7">
    <source>
        <dbReference type="ARBA" id="ARBA00022801"/>
    </source>
</evidence>
<evidence type="ECO:0000313" key="11">
    <source>
        <dbReference type="Proteomes" id="UP001589833"/>
    </source>
</evidence>
<comment type="caution">
    <text evidence="10">The sequence shown here is derived from an EMBL/GenBank/DDBJ whole genome shotgun (WGS) entry which is preliminary data.</text>
</comment>
<dbReference type="InterPro" id="IPR023091">
    <property type="entry name" value="MetalPrtase_cat_dom_sf_prd"/>
</dbReference>
<proteinExistence type="inferred from homology"/>